<dbReference type="AlphaFoldDB" id="A0AAV3ZL72"/>
<dbReference type="Proteomes" id="UP000735302">
    <property type="component" value="Unassembled WGS sequence"/>
</dbReference>
<organism evidence="2 3">
    <name type="scientific">Plakobranchus ocellatus</name>
    <dbReference type="NCBI Taxonomy" id="259542"/>
    <lineage>
        <taxon>Eukaryota</taxon>
        <taxon>Metazoa</taxon>
        <taxon>Spiralia</taxon>
        <taxon>Lophotrochozoa</taxon>
        <taxon>Mollusca</taxon>
        <taxon>Gastropoda</taxon>
        <taxon>Heterobranchia</taxon>
        <taxon>Euthyneura</taxon>
        <taxon>Panpulmonata</taxon>
        <taxon>Sacoglossa</taxon>
        <taxon>Placobranchoidea</taxon>
        <taxon>Plakobranchidae</taxon>
        <taxon>Plakobranchus</taxon>
    </lineage>
</organism>
<feature type="region of interest" description="Disordered" evidence="1">
    <location>
        <begin position="1"/>
        <end position="25"/>
    </location>
</feature>
<proteinExistence type="predicted"/>
<reference evidence="2 3" key="1">
    <citation type="journal article" date="2021" name="Elife">
        <title>Chloroplast acquisition without the gene transfer in kleptoplastic sea slugs, Plakobranchus ocellatus.</title>
        <authorList>
            <person name="Maeda T."/>
            <person name="Takahashi S."/>
            <person name="Yoshida T."/>
            <person name="Shimamura S."/>
            <person name="Takaki Y."/>
            <person name="Nagai Y."/>
            <person name="Toyoda A."/>
            <person name="Suzuki Y."/>
            <person name="Arimoto A."/>
            <person name="Ishii H."/>
            <person name="Satoh N."/>
            <person name="Nishiyama T."/>
            <person name="Hasebe M."/>
            <person name="Maruyama T."/>
            <person name="Minagawa J."/>
            <person name="Obokata J."/>
            <person name="Shigenobu S."/>
        </authorList>
    </citation>
    <scope>NUCLEOTIDE SEQUENCE [LARGE SCALE GENOMIC DNA]</scope>
</reference>
<evidence type="ECO:0000313" key="3">
    <source>
        <dbReference type="Proteomes" id="UP000735302"/>
    </source>
</evidence>
<sequence>MGMLPGLPARGNSVSETGKNDGVDVTMSCDRGWSLGRQQKQFNLSGNHQSKTLLSLPPEKGVSVAIVHALSALTQPQNPHISDL</sequence>
<gene>
    <name evidence="2" type="ORF">PoB_002179200</name>
</gene>
<comment type="caution">
    <text evidence="2">The sequence shown here is derived from an EMBL/GenBank/DDBJ whole genome shotgun (WGS) entry which is preliminary data.</text>
</comment>
<protein>
    <submittedName>
        <fullName evidence="2">Uncharacterized protein</fullName>
    </submittedName>
</protein>
<accession>A0AAV3ZL72</accession>
<dbReference type="EMBL" id="BLXT01002485">
    <property type="protein sequence ID" value="GFN95286.1"/>
    <property type="molecule type" value="Genomic_DNA"/>
</dbReference>
<evidence type="ECO:0000256" key="1">
    <source>
        <dbReference type="SAM" id="MobiDB-lite"/>
    </source>
</evidence>
<name>A0AAV3ZL72_9GAST</name>
<evidence type="ECO:0000313" key="2">
    <source>
        <dbReference type="EMBL" id="GFN95286.1"/>
    </source>
</evidence>
<keyword evidence="3" id="KW-1185">Reference proteome</keyword>